<feature type="domain" description="Response regulatory" evidence="9">
    <location>
        <begin position="342"/>
        <end position="457"/>
    </location>
</feature>
<protein>
    <recommendedName>
        <fullName evidence="2">histidine kinase</fullName>
        <ecNumber evidence="2">2.7.13.3</ecNumber>
    </recommendedName>
</protein>
<dbReference type="Proteomes" id="UP000787635">
    <property type="component" value="Unassembled WGS sequence"/>
</dbReference>
<dbReference type="Pfam" id="PF00512">
    <property type="entry name" value="HisKA"/>
    <property type="match status" value="1"/>
</dbReference>
<keyword evidence="11" id="KW-1185">Reference proteome</keyword>
<evidence type="ECO:0000256" key="4">
    <source>
        <dbReference type="ARBA" id="ARBA00022679"/>
    </source>
</evidence>
<dbReference type="Gene3D" id="3.40.50.2300">
    <property type="match status" value="1"/>
</dbReference>
<dbReference type="SMART" id="SM00448">
    <property type="entry name" value="REC"/>
    <property type="match status" value="1"/>
</dbReference>
<dbReference type="PANTHER" id="PTHR43047">
    <property type="entry name" value="TWO-COMPONENT HISTIDINE PROTEIN KINASE"/>
    <property type="match status" value="1"/>
</dbReference>
<organism evidence="10 11">
    <name type="scientific">Falsiroseomonas selenitidurans</name>
    <dbReference type="NCBI Taxonomy" id="2716335"/>
    <lineage>
        <taxon>Bacteria</taxon>
        <taxon>Pseudomonadati</taxon>
        <taxon>Pseudomonadota</taxon>
        <taxon>Alphaproteobacteria</taxon>
        <taxon>Acetobacterales</taxon>
        <taxon>Roseomonadaceae</taxon>
        <taxon>Falsiroseomonas</taxon>
    </lineage>
</organism>
<dbReference type="SMART" id="SM00388">
    <property type="entry name" value="HisKA"/>
    <property type="match status" value="1"/>
</dbReference>
<evidence type="ECO:0000256" key="2">
    <source>
        <dbReference type="ARBA" id="ARBA00012438"/>
    </source>
</evidence>
<dbReference type="Pfam" id="PF02518">
    <property type="entry name" value="HATPase_c"/>
    <property type="match status" value="1"/>
</dbReference>
<dbReference type="InterPro" id="IPR003594">
    <property type="entry name" value="HATPase_dom"/>
</dbReference>
<dbReference type="Gene3D" id="3.30.565.10">
    <property type="entry name" value="Histidine kinase-like ATPase, C-terminal domain"/>
    <property type="match status" value="1"/>
</dbReference>
<dbReference type="CDD" id="cd17546">
    <property type="entry name" value="REC_hyHK_CKI1_RcsC-like"/>
    <property type="match status" value="1"/>
</dbReference>
<evidence type="ECO:0000256" key="3">
    <source>
        <dbReference type="ARBA" id="ARBA00022553"/>
    </source>
</evidence>
<dbReference type="InterPro" id="IPR005467">
    <property type="entry name" value="His_kinase_dom"/>
</dbReference>
<keyword evidence="4" id="KW-0808">Transferase</keyword>
<dbReference type="InterPro" id="IPR011006">
    <property type="entry name" value="CheY-like_superfamily"/>
</dbReference>
<dbReference type="PRINTS" id="PR00344">
    <property type="entry name" value="BCTRLSENSOR"/>
</dbReference>
<evidence type="ECO:0000259" key="8">
    <source>
        <dbReference type="PROSITE" id="PS50109"/>
    </source>
</evidence>
<dbReference type="InterPro" id="IPR004358">
    <property type="entry name" value="Sig_transdc_His_kin-like_C"/>
</dbReference>
<dbReference type="SMART" id="SM00387">
    <property type="entry name" value="HATPase_c"/>
    <property type="match status" value="1"/>
</dbReference>
<proteinExistence type="predicted"/>
<dbReference type="SUPFAM" id="SSF47384">
    <property type="entry name" value="Homodimeric domain of signal transducing histidine kinase"/>
    <property type="match status" value="1"/>
</dbReference>
<dbReference type="PROSITE" id="PS50110">
    <property type="entry name" value="RESPONSE_REGULATORY"/>
    <property type="match status" value="1"/>
</dbReference>
<evidence type="ECO:0000313" key="10">
    <source>
        <dbReference type="EMBL" id="NKC30976.1"/>
    </source>
</evidence>
<dbReference type="InterPro" id="IPR036097">
    <property type="entry name" value="HisK_dim/P_sf"/>
</dbReference>
<dbReference type="RefSeq" id="WP_168029412.1">
    <property type="nucleotide sequence ID" value="NZ_JAAVNE010000011.1"/>
</dbReference>
<evidence type="ECO:0000256" key="6">
    <source>
        <dbReference type="PROSITE-ProRule" id="PRU00169"/>
    </source>
</evidence>
<dbReference type="InterPro" id="IPR036890">
    <property type="entry name" value="HATPase_C_sf"/>
</dbReference>
<reference evidence="10 11" key="1">
    <citation type="submission" date="2020-03" db="EMBL/GenBank/DDBJ databases">
        <title>Roseomonas selenitidurans sp. nov. isolated from urban soil.</title>
        <authorList>
            <person name="Liu H."/>
        </authorList>
    </citation>
    <scope>NUCLEOTIDE SEQUENCE [LARGE SCALE GENOMIC DNA]</scope>
    <source>
        <strain evidence="10 11">BU-1</strain>
    </source>
</reference>
<gene>
    <name evidence="10" type="ORF">HEQ75_08880</name>
</gene>
<dbReference type="CDD" id="cd16922">
    <property type="entry name" value="HATPase_EvgS-ArcB-TorS-like"/>
    <property type="match status" value="1"/>
</dbReference>
<dbReference type="SUPFAM" id="SSF52172">
    <property type="entry name" value="CheY-like"/>
    <property type="match status" value="1"/>
</dbReference>
<feature type="domain" description="Histidine kinase" evidence="8">
    <location>
        <begin position="83"/>
        <end position="321"/>
    </location>
</feature>
<accession>A0ABX1E1D6</accession>
<dbReference type="Pfam" id="PF00072">
    <property type="entry name" value="Response_reg"/>
    <property type="match status" value="1"/>
</dbReference>
<name>A0ABX1E1D6_9PROT</name>
<keyword evidence="5" id="KW-0418">Kinase</keyword>
<comment type="catalytic activity">
    <reaction evidence="1">
        <text>ATP + protein L-histidine = ADP + protein N-phospho-L-histidine.</text>
        <dbReference type="EC" id="2.7.13.3"/>
    </reaction>
</comment>
<dbReference type="Gene3D" id="1.10.287.130">
    <property type="match status" value="1"/>
</dbReference>
<evidence type="ECO:0000256" key="7">
    <source>
        <dbReference type="SAM" id="MobiDB-lite"/>
    </source>
</evidence>
<keyword evidence="3 6" id="KW-0597">Phosphoprotein</keyword>
<dbReference type="InterPro" id="IPR003661">
    <property type="entry name" value="HisK_dim/P_dom"/>
</dbReference>
<evidence type="ECO:0000256" key="1">
    <source>
        <dbReference type="ARBA" id="ARBA00000085"/>
    </source>
</evidence>
<evidence type="ECO:0000256" key="5">
    <source>
        <dbReference type="ARBA" id="ARBA00022777"/>
    </source>
</evidence>
<comment type="caution">
    <text evidence="10">The sequence shown here is derived from an EMBL/GenBank/DDBJ whole genome shotgun (WGS) entry which is preliminary data.</text>
</comment>
<dbReference type="EC" id="2.7.13.3" evidence="2"/>
<dbReference type="SUPFAM" id="SSF55874">
    <property type="entry name" value="ATPase domain of HSP90 chaperone/DNA topoisomerase II/histidine kinase"/>
    <property type="match status" value="1"/>
</dbReference>
<feature type="region of interest" description="Disordered" evidence="7">
    <location>
        <begin position="472"/>
        <end position="508"/>
    </location>
</feature>
<feature type="modified residue" description="4-aspartylphosphate" evidence="6">
    <location>
        <position position="391"/>
    </location>
</feature>
<dbReference type="PROSITE" id="PS50109">
    <property type="entry name" value="HIS_KIN"/>
    <property type="match status" value="1"/>
</dbReference>
<dbReference type="EMBL" id="JAAVNE010000011">
    <property type="protein sequence ID" value="NKC30976.1"/>
    <property type="molecule type" value="Genomic_DNA"/>
</dbReference>
<evidence type="ECO:0000313" key="11">
    <source>
        <dbReference type="Proteomes" id="UP000787635"/>
    </source>
</evidence>
<dbReference type="CDD" id="cd00082">
    <property type="entry name" value="HisKA"/>
    <property type="match status" value="1"/>
</dbReference>
<evidence type="ECO:0000259" key="9">
    <source>
        <dbReference type="PROSITE" id="PS50110"/>
    </source>
</evidence>
<sequence>MAEGTGRAEEATWLARLERERSARKTAERLLETKARELFLRNRELAEAAATLETRVAERTAELQTALAAADAAVKARLAFLAMVSHELRTPLNSILGGLGLVQETRLDAESCRHLALVRGSADALLRLIDDILDLARMESGAVAVEPSVFDGRSLLVDAVESLRPAAVAKGLALDLRCEGLEQPWLSSDAGRIRQVLLNLVSNALKFTEDGGVLVVARLQSQPQEASFSDDSPPEAVPGQAAGQVLEVTVTDTGPGLSEADLARLFQPFVRAGKAGRDRLTGTGLGLAISQRIIETLGGTIGLDSVPGQGTTFRFHIPVAPASAPAPEPALPLQAGVARTGRLLVVDDIATNSLVAAAHLRRAGHEVDVATSGEEALEAAGLKAYDIIFMDLLMPGMDGLEATVLLRQQPGPKPRILGLTASVLGEVRQDCRRVGMDDVLAKPITGPMLLAATERWLARPAEPALIPPAVPASVPPAAPALVPPAAPVTPAATAPPPSPGPGSPRPGP</sequence>
<dbReference type="InterPro" id="IPR001789">
    <property type="entry name" value="Sig_transdc_resp-reg_receiver"/>
</dbReference>